<name>A0A0C4EEL0_MAGP6</name>
<reference evidence="3" key="2">
    <citation type="submission" date="2010-05" db="EMBL/GenBank/DDBJ databases">
        <title>The Genome Sequence of Magnaporthe poae strain ATCC 64411.</title>
        <authorList>
            <consortium name="The Broad Institute Genome Sequencing Platform"/>
            <consortium name="Broad Institute Genome Sequencing Center for Infectious Disease"/>
            <person name="Ma L.-J."/>
            <person name="Dead R."/>
            <person name="Young S."/>
            <person name="Zeng Q."/>
            <person name="Koehrsen M."/>
            <person name="Alvarado L."/>
            <person name="Berlin A."/>
            <person name="Chapman S.B."/>
            <person name="Chen Z."/>
            <person name="Freedman E."/>
            <person name="Gellesch M."/>
            <person name="Goldberg J."/>
            <person name="Griggs A."/>
            <person name="Gujja S."/>
            <person name="Heilman E.R."/>
            <person name="Heiman D."/>
            <person name="Hepburn T."/>
            <person name="Howarth C."/>
            <person name="Jen D."/>
            <person name="Larson L."/>
            <person name="Mehta T."/>
            <person name="Neiman D."/>
            <person name="Pearson M."/>
            <person name="Roberts A."/>
            <person name="Saif S."/>
            <person name="Shea T."/>
            <person name="Shenoy N."/>
            <person name="Sisk P."/>
            <person name="Stolte C."/>
            <person name="Sykes S."/>
            <person name="Walk T."/>
            <person name="White J."/>
            <person name="Yandava C."/>
            <person name="Haas B."/>
            <person name="Nusbaum C."/>
            <person name="Birren B."/>
        </authorList>
    </citation>
    <scope>NUCLEOTIDE SEQUENCE</scope>
    <source>
        <strain evidence="3">ATCC 64411</strain>
    </source>
</reference>
<dbReference type="EMBL" id="ADBL01002748">
    <property type="status" value="NOT_ANNOTATED_CDS"/>
    <property type="molecule type" value="Genomic_DNA"/>
</dbReference>
<protein>
    <recommendedName>
        <fullName evidence="2">PD-(D/E)XK nuclease-like domain-containing protein</fullName>
    </recommendedName>
</protein>
<dbReference type="EMBL" id="GL876979">
    <property type="protein sequence ID" value="KLU92238.1"/>
    <property type="molecule type" value="Genomic_DNA"/>
</dbReference>
<proteinExistence type="predicted"/>
<dbReference type="AlphaFoldDB" id="A0A0C4EEL0"/>
<gene>
    <name evidence="3" type="ORF">MAPG_11184</name>
</gene>
<dbReference type="Proteomes" id="UP000011715">
    <property type="component" value="Unassembled WGS sequence"/>
</dbReference>
<evidence type="ECO:0000313" key="5">
    <source>
        <dbReference type="Proteomes" id="UP000011715"/>
    </source>
</evidence>
<reference evidence="4" key="5">
    <citation type="submission" date="2015-06" db="UniProtKB">
        <authorList>
            <consortium name="EnsemblFungi"/>
        </authorList>
    </citation>
    <scope>IDENTIFICATION</scope>
    <source>
        <strain evidence="4">ATCC 64411</strain>
    </source>
</reference>
<dbReference type="Pfam" id="PF20516">
    <property type="entry name" value="PDDEXK_12"/>
    <property type="match status" value="1"/>
</dbReference>
<evidence type="ECO:0000313" key="4">
    <source>
        <dbReference type="EnsemblFungi" id="MAPG_11184T0"/>
    </source>
</evidence>
<dbReference type="VEuPathDB" id="FungiDB:MAPG_11184"/>
<feature type="domain" description="PD-(D/E)XK nuclease-like" evidence="2">
    <location>
        <begin position="142"/>
        <end position="276"/>
    </location>
</feature>
<dbReference type="STRING" id="644358.A0A0C4EEL0"/>
<dbReference type="eggNOG" id="ENOG502SSXD">
    <property type="taxonomic scope" value="Eukaryota"/>
</dbReference>
<reference evidence="5" key="1">
    <citation type="submission" date="2010-05" db="EMBL/GenBank/DDBJ databases">
        <title>The genome sequence of Magnaporthe poae strain ATCC 64411.</title>
        <authorList>
            <person name="Ma L.-J."/>
            <person name="Dead R."/>
            <person name="Young S."/>
            <person name="Zeng Q."/>
            <person name="Koehrsen M."/>
            <person name="Alvarado L."/>
            <person name="Berlin A."/>
            <person name="Chapman S.B."/>
            <person name="Chen Z."/>
            <person name="Freedman E."/>
            <person name="Gellesch M."/>
            <person name="Goldberg J."/>
            <person name="Griggs A."/>
            <person name="Gujja S."/>
            <person name="Heilman E.R."/>
            <person name="Heiman D."/>
            <person name="Hepburn T."/>
            <person name="Howarth C."/>
            <person name="Jen D."/>
            <person name="Larson L."/>
            <person name="Mehta T."/>
            <person name="Neiman D."/>
            <person name="Pearson M."/>
            <person name="Roberts A."/>
            <person name="Saif S."/>
            <person name="Shea T."/>
            <person name="Shenoy N."/>
            <person name="Sisk P."/>
            <person name="Stolte C."/>
            <person name="Sykes S."/>
            <person name="Walk T."/>
            <person name="White J."/>
            <person name="Yandava C."/>
            <person name="Haas B."/>
            <person name="Nusbaum C."/>
            <person name="Birren B."/>
        </authorList>
    </citation>
    <scope>NUCLEOTIDE SEQUENCE [LARGE SCALE GENOMIC DNA]</scope>
    <source>
        <strain evidence="5">ATCC 64411 / 73-15</strain>
    </source>
</reference>
<keyword evidence="5" id="KW-1185">Reference proteome</keyword>
<evidence type="ECO:0000313" key="3">
    <source>
        <dbReference type="EMBL" id="KLU92238.1"/>
    </source>
</evidence>
<evidence type="ECO:0000256" key="1">
    <source>
        <dbReference type="SAM" id="MobiDB-lite"/>
    </source>
</evidence>
<reference evidence="4" key="4">
    <citation type="journal article" date="2015" name="G3 (Bethesda)">
        <title>Genome sequences of three phytopathogenic species of the Magnaporthaceae family of fungi.</title>
        <authorList>
            <person name="Okagaki L.H."/>
            <person name="Nunes C.C."/>
            <person name="Sailsbery J."/>
            <person name="Clay B."/>
            <person name="Brown D."/>
            <person name="John T."/>
            <person name="Oh Y."/>
            <person name="Young N."/>
            <person name="Fitzgerald M."/>
            <person name="Haas B.J."/>
            <person name="Zeng Q."/>
            <person name="Young S."/>
            <person name="Adiconis X."/>
            <person name="Fan L."/>
            <person name="Levin J.Z."/>
            <person name="Mitchell T.K."/>
            <person name="Okubara P.A."/>
            <person name="Farman M.L."/>
            <person name="Kohn L.M."/>
            <person name="Birren B."/>
            <person name="Ma L.-J."/>
            <person name="Dean R.A."/>
        </authorList>
    </citation>
    <scope>NUCLEOTIDE SEQUENCE</scope>
    <source>
        <strain evidence="4">ATCC 64411 / 73-15</strain>
    </source>
</reference>
<feature type="compositionally biased region" description="Low complexity" evidence="1">
    <location>
        <begin position="17"/>
        <end position="30"/>
    </location>
</feature>
<reference evidence="3" key="3">
    <citation type="submission" date="2011-03" db="EMBL/GenBank/DDBJ databases">
        <title>Annotation of Magnaporthe poae ATCC 64411.</title>
        <authorList>
            <person name="Ma L.-J."/>
            <person name="Dead R."/>
            <person name="Young S.K."/>
            <person name="Zeng Q."/>
            <person name="Gargeya S."/>
            <person name="Fitzgerald M."/>
            <person name="Haas B."/>
            <person name="Abouelleil A."/>
            <person name="Alvarado L."/>
            <person name="Arachchi H.M."/>
            <person name="Berlin A."/>
            <person name="Brown A."/>
            <person name="Chapman S.B."/>
            <person name="Chen Z."/>
            <person name="Dunbar C."/>
            <person name="Freedman E."/>
            <person name="Gearin G."/>
            <person name="Gellesch M."/>
            <person name="Goldberg J."/>
            <person name="Griggs A."/>
            <person name="Gujja S."/>
            <person name="Heiman D."/>
            <person name="Howarth C."/>
            <person name="Larson L."/>
            <person name="Lui A."/>
            <person name="MacDonald P.J.P."/>
            <person name="Mehta T."/>
            <person name="Montmayeur A."/>
            <person name="Murphy C."/>
            <person name="Neiman D."/>
            <person name="Pearson M."/>
            <person name="Priest M."/>
            <person name="Roberts A."/>
            <person name="Saif S."/>
            <person name="Shea T."/>
            <person name="Shenoy N."/>
            <person name="Sisk P."/>
            <person name="Stolte C."/>
            <person name="Sykes S."/>
            <person name="Yandava C."/>
            <person name="Wortman J."/>
            <person name="Nusbaum C."/>
            <person name="Birren B."/>
        </authorList>
    </citation>
    <scope>NUCLEOTIDE SEQUENCE</scope>
    <source>
        <strain evidence="3">ATCC 64411</strain>
    </source>
</reference>
<dbReference type="OrthoDB" id="5244165at2759"/>
<sequence length="301" mass="32356">MPSVAIEEQRAEGSNASSGTTPDPSSTPADLSDHDGPTADCRLLPLRCLAKPVMLQSLSASRHELPADVTGLLRRIEDITLFNEAFVPAAAREMIIKQVSGGARWPDFFFQPSAAASPAPANGRPQGLGAPQTFPGDCVLARAIDTAIAAQPEGWPLSINQTSHEPLARSPIGVSIKTGCLTDGGGFQLGIWTAAWHRRISELLALFPSSTPRPIVTLPLLLCCEHQWELYFAVDRGNEIHLVGPHSVGATQDMMSIYRLLAVLRELCKWVEGPFRSWMMAAFGVSGAPSPPESEDSRNSQ</sequence>
<evidence type="ECO:0000259" key="2">
    <source>
        <dbReference type="Pfam" id="PF20516"/>
    </source>
</evidence>
<organism evidence="4 5">
    <name type="scientific">Magnaporthiopsis poae (strain ATCC 64411 / 73-15)</name>
    <name type="common">Kentucky bluegrass fungus</name>
    <name type="synonym">Magnaporthe poae</name>
    <dbReference type="NCBI Taxonomy" id="644358"/>
    <lineage>
        <taxon>Eukaryota</taxon>
        <taxon>Fungi</taxon>
        <taxon>Dikarya</taxon>
        <taxon>Ascomycota</taxon>
        <taxon>Pezizomycotina</taxon>
        <taxon>Sordariomycetes</taxon>
        <taxon>Sordariomycetidae</taxon>
        <taxon>Magnaporthales</taxon>
        <taxon>Magnaporthaceae</taxon>
        <taxon>Magnaporthiopsis</taxon>
    </lineage>
</organism>
<dbReference type="InterPro" id="IPR046797">
    <property type="entry name" value="PDDEXK_12"/>
</dbReference>
<accession>A0A0C4EEL0</accession>
<feature type="region of interest" description="Disordered" evidence="1">
    <location>
        <begin position="1"/>
        <end position="37"/>
    </location>
</feature>
<dbReference type="EnsemblFungi" id="MAPG_11184T0">
    <property type="protein sequence ID" value="MAPG_11184T0"/>
    <property type="gene ID" value="MAPG_11184"/>
</dbReference>